<dbReference type="EMBL" id="AUZZ01004556">
    <property type="protein sequence ID" value="EQD52735.1"/>
    <property type="molecule type" value="Genomic_DNA"/>
</dbReference>
<evidence type="ECO:0000313" key="1">
    <source>
        <dbReference type="EMBL" id="EQD52735.1"/>
    </source>
</evidence>
<reference evidence="1" key="1">
    <citation type="submission" date="2013-08" db="EMBL/GenBank/DDBJ databases">
        <authorList>
            <person name="Mendez C."/>
            <person name="Richter M."/>
            <person name="Ferrer M."/>
            <person name="Sanchez J."/>
        </authorList>
    </citation>
    <scope>NUCLEOTIDE SEQUENCE</scope>
</reference>
<sequence length="250" mass="26910">APGSWPAIEHVARFARPAPVIGGWRDWVARWLDLTEYSGRPAASVAAASAEGSAGPTCWLATPLHLIEGLTRLHMDWGSLLRLAGEERERLAADFEETFHGSGFGLTGLQSGEFLLSAPPLARVRTVEPARVLQVPMADALPSGEGAAALRRLGAEIEMWLHAHPLNRERVCRGERPVSTLWIWGGGEPPAMGTASRPAPVTVFACEAYVRGLCRLAGLEIRPVERISAMSEAGTPSTLCVLEIAEVLQR</sequence>
<organism evidence="1">
    <name type="scientific">mine drainage metagenome</name>
    <dbReference type="NCBI Taxonomy" id="410659"/>
    <lineage>
        <taxon>unclassified sequences</taxon>
        <taxon>metagenomes</taxon>
        <taxon>ecological metagenomes</taxon>
    </lineage>
</organism>
<reference evidence="1" key="2">
    <citation type="journal article" date="2014" name="ISME J.">
        <title>Microbial stratification in low pH oxic and suboxic macroscopic growths along an acid mine drainage.</title>
        <authorList>
            <person name="Mendez-Garcia C."/>
            <person name="Mesa V."/>
            <person name="Sprenger R.R."/>
            <person name="Richter M."/>
            <person name="Diez M.S."/>
            <person name="Solano J."/>
            <person name="Bargiela R."/>
            <person name="Golyshina O.V."/>
            <person name="Manteca A."/>
            <person name="Ramos J.L."/>
            <person name="Gallego J.R."/>
            <person name="Llorente I."/>
            <person name="Martins Dos Santos V.A."/>
            <person name="Jensen O.N."/>
            <person name="Pelaez A.I."/>
            <person name="Sanchez J."/>
            <person name="Ferrer M."/>
        </authorList>
    </citation>
    <scope>NUCLEOTIDE SEQUENCE</scope>
</reference>
<name>T1BEZ5_9ZZZZ</name>
<feature type="non-terminal residue" evidence="1">
    <location>
        <position position="1"/>
    </location>
</feature>
<protein>
    <submittedName>
        <fullName evidence="1">Regulatory protein rpfe</fullName>
    </submittedName>
</protein>
<gene>
    <name evidence="1" type="ORF">B2A_06438</name>
</gene>
<dbReference type="AlphaFoldDB" id="T1BEZ5"/>
<proteinExistence type="predicted"/>
<comment type="caution">
    <text evidence="1">The sequence shown here is derived from an EMBL/GenBank/DDBJ whole genome shotgun (WGS) entry which is preliminary data.</text>
</comment>
<feature type="non-terminal residue" evidence="1">
    <location>
        <position position="250"/>
    </location>
</feature>
<accession>T1BEZ5</accession>